<gene>
    <name evidence="1" type="ORF">AAES_24578</name>
</gene>
<dbReference type="EMBL" id="LMAW01000417">
    <property type="protein sequence ID" value="KQL57222.1"/>
    <property type="molecule type" value="Genomic_DNA"/>
</dbReference>
<keyword evidence="2" id="KW-1185">Reference proteome</keyword>
<reference evidence="1 2" key="1">
    <citation type="submission" date="2015-10" db="EMBL/GenBank/DDBJ databases">
        <authorList>
            <person name="Gilbert D.G."/>
        </authorList>
    </citation>
    <scope>NUCLEOTIDE SEQUENCE [LARGE SCALE GENOMIC DNA]</scope>
    <source>
        <strain evidence="1">FVVF132</strain>
    </source>
</reference>
<dbReference type="AlphaFoldDB" id="A0A0Q3TTF5"/>
<sequence>MEDILYVMLEQKRDISPTDEGGIYTLRTQGKYLSLVGANRNFSFDFSKADNFEGNRSAVLTQQKDIRLQGNR</sequence>
<evidence type="ECO:0000313" key="1">
    <source>
        <dbReference type="EMBL" id="KQL57222.1"/>
    </source>
</evidence>
<protein>
    <submittedName>
        <fullName evidence="1">Uncharacterized protein</fullName>
    </submittedName>
</protein>
<evidence type="ECO:0000313" key="2">
    <source>
        <dbReference type="Proteomes" id="UP000051836"/>
    </source>
</evidence>
<name>A0A0Q3TTF5_AMAAE</name>
<accession>A0A0Q3TTF5</accession>
<dbReference type="Proteomes" id="UP000051836">
    <property type="component" value="Unassembled WGS sequence"/>
</dbReference>
<comment type="caution">
    <text evidence="1">The sequence shown here is derived from an EMBL/GenBank/DDBJ whole genome shotgun (WGS) entry which is preliminary data.</text>
</comment>
<proteinExistence type="predicted"/>
<organism evidence="1 2">
    <name type="scientific">Amazona aestiva</name>
    <name type="common">Blue-fronted Amazon parrot</name>
    <dbReference type="NCBI Taxonomy" id="12930"/>
    <lineage>
        <taxon>Eukaryota</taxon>
        <taxon>Metazoa</taxon>
        <taxon>Chordata</taxon>
        <taxon>Craniata</taxon>
        <taxon>Vertebrata</taxon>
        <taxon>Euteleostomi</taxon>
        <taxon>Archelosauria</taxon>
        <taxon>Archosauria</taxon>
        <taxon>Dinosauria</taxon>
        <taxon>Saurischia</taxon>
        <taxon>Theropoda</taxon>
        <taxon>Coelurosauria</taxon>
        <taxon>Aves</taxon>
        <taxon>Neognathae</taxon>
        <taxon>Neoaves</taxon>
        <taxon>Telluraves</taxon>
        <taxon>Australaves</taxon>
        <taxon>Psittaciformes</taxon>
        <taxon>Psittacidae</taxon>
        <taxon>Amazona</taxon>
    </lineage>
</organism>